<dbReference type="GO" id="GO:0009424">
    <property type="term" value="C:bacterial-type flagellum hook"/>
    <property type="evidence" value="ECO:0007669"/>
    <property type="project" value="TreeGrafter"/>
</dbReference>
<evidence type="ECO:0000313" key="6">
    <source>
        <dbReference type="Proteomes" id="UP000012112"/>
    </source>
</evidence>
<protein>
    <recommendedName>
        <fullName evidence="4">Flagellar hook protein FlgE/F/G-like D1 domain-containing protein</fullName>
    </recommendedName>
</protein>
<sequence>MKIIKFLLIYFIFTSSELISNDLSLLEEYKLLHIDLSNVRTSGYKSYFNDKRNKAEYKINLNQGTLRIVKSSSNLKCGIIGFGFFKIKLSNGLIGYTRQCDLKINKNSEIINKQYSFYNPIYIPKNLNLNTFKILLNGEISFKTLEKEELVVGKFVTYKISPELLDYHGDGIYIVKRNKEITEEAMPNEIHSNVIELSNFGVLQVLLRMYCILLKLNEKQIPNIEFKKELIKTEFISIANDKNFLKAEILSYYSDEKIEKIFDNNENQRLFFLESILPYIKYDY</sequence>
<dbReference type="Proteomes" id="UP000012112">
    <property type="component" value="Unassembled WGS sequence"/>
</dbReference>
<comment type="caution">
    <text evidence="5">The sequence shown here is derived from an EMBL/GenBank/DDBJ whole genome shotgun (WGS) entry which is preliminary data.</text>
</comment>
<evidence type="ECO:0000256" key="2">
    <source>
        <dbReference type="ARBA" id="ARBA00009677"/>
    </source>
</evidence>
<evidence type="ECO:0000256" key="3">
    <source>
        <dbReference type="ARBA" id="ARBA00023143"/>
    </source>
</evidence>
<organism evidence="5 6">
    <name type="scientific">Leptospira noguchii</name>
    <dbReference type="NCBI Taxonomy" id="28182"/>
    <lineage>
        <taxon>Bacteria</taxon>
        <taxon>Pseudomonadati</taxon>
        <taxon>Spirochaetota</taxon>
        <taxon>Spirochaetia</taxon>
        <taxon>Leptospirales</taxon>
        <taxon>Leptospiraceae</taxon>
        <taxon>Leptospira</taxon>
    </lineage>
</organism>
<reference evidence="5 6" key="1">
    <citation type="submission" date="2013-01" db="EMBL/GenBank/DDBJ databases">
        <authorList>
            <person name="Harkins D.M."/>
            <person name="Durkin A.S."/>
            <person name="Brinkac L.M."/>
            <person name="Haft D.H."/>
            <person name="Selengut J.D."/>
            <person name="Sanka R."/>
            <person name="DePew J."/>
            <person name="Purushe J."/>
            <person name="Matthias M.A."/>
            <person name="Vinetz J.M."/>
            <person name="Sutton G.G."/>
            <person name="Nierman W.C."/>
            <person name="Fouts D.E."/>
        </authorList>
    </citation>
    <scope>NUCLEOTIDE SEQUENCE [LARGE SCALE GENOMIC DNA]</scope>
    <source>
        <strain evidence="5 6">HAI1536</strain>
    </source>
</reference>
<dbReference type="GO" id="GO:0005829">
    <property type="term" value="C:cytosol"/>
    <property type="evidence" value="ECO:0007669"/>
    <property type="project" value="TreeGrafter"/>
</dbReference>
<evidence type="ECO:0000256" key="1">
    <source>
        <dbReference type="ARBA" id="ARBA00004117"/>
    </source>
</evidence>
<accession>M6VAQ7</accession>
<comment type="similarity">
    <text evidence="2">Belongs to the flagella basal body rod proteins family.</text>
</comment>
<comment type="subcellular location">
    <subcellularLocation>
        <location evidence="1">Bacterial flagellum basal body</location>
    </subcellularLocation>
</comment>
<dbReference type="GO" id="GO:0009425">
    <property type="term" value="C:bacterial-type flagellum basal body"/>
    <property type="evidence" value="ECO:0007669"/>
    <property type="project" value="UniProtKB-SubCell"/>
</dbReference>
<name>M6VAQ7_9LEPT</name>
<feature type="domain" description="Flagellar hook protein FlgE/F/G-like D1" evidence="4">
    <location>
        <begin position="79"/>
        <end position="141"/>
    </location>
</feature>
<dbReference type="AlphaFoldDB" id="M6VAQ7"/>
<dbReference type="OrthoDB" id="9804559at2"/>
<dbReference type="RefSeq" id="WP_002178159.1">
    <property type="nucleotide sequence ID" value="NZ_AKWD02000032.1"/>
</dbReference>
<dbReference type="PANTHER" id="PTHR30435:SF1">
    <property type="entry name" value="FLAGELLAR HOOK PROTEIN FLGE"/>
    <property type="match status" value="1"/>
</dbReference>
<proteinExistence type="inferred from homology"/>
<gene>
    <name evidence="5" type="ORF">LEP1GSC172_4411</name>
</gene>
<keyword evidence="3" id="KW-0975">Bacterial flagellum</keyword>
<dbReference type="GO" id="GO:0071978">
    <property type="term" value="P:bacterial-type flagellum-dependent swarming motility"/>
    <property type="evidence" value="ECO:0007669"/>
    <property type="project" value="TreeGrafter"/>
</dbReference>
<dbReference type="InterPro" id="IPR053967">
    <property type="entry name" value="LlgE_F_G-like_D1"/>
</dbReference>
<evidence type="ECO:0000313" key="5">
    <source>
        <dbReference type="EMBL" id="EMO53965.1"/>
    </source>
</evidence>
<evidence type="ECO:0000259" key="4">
    <source>
        <dbReference type="Pfam" id="PF22692"/>
    </source>
</evidence>
<dbReference type="PANTHER" id="PTHR30435">
    <property type="entry name" value="FLAGELLAR PROTEIN"/>
    <property type="match status" value="1"/>
</dbReference>
<dbReference type="EMBL" id="AKWD02000032">
    <property type="protein sequence ID" value="EMO53965.1"/>
    <property type="molecule type" value="Genomic_DNA"/>
</dbReference>
<dbReference type="Pfam" id="PF22692">
    <property type="entry name" value="LlgE_F_G_D1"/>
    <property type="match status" value="1"/>
</dbReference>